<accession>A0A914DKI5</accession>
<evidence type="ECO:0000256" key="2">
    <source>
        <dbReference type="SAM" id="Phobius"/>
    </source>
</evidence>
<dbReference type="PANTHER" id="PTHR23021:SF82">
    <property type="entry name" value="G PROTEIN-COUPLED RECEPTOR"/>
    <property type="match status" value="1"/>
</dbReference>
<evidence type="ECO:0000256" key="1">
    <source>
        <dbReference type="SAM" id="MobiDB-lite"/>
    </source>
</evidence>
<evidence type="ECO:0000313" key="3">
    <source>
        <dbReference type="Proteomes" id="UP000887540"/>
    </source>
</evidence>
<dbReference type="Gene3D" id="1.20.1070.10">
    <property type="entry name" value="Rhodopsin 7-helix transmembrane proteins"/>
    <property type="match status" value="1"/>
</dbReference>
<sequence>MNFSSGNITDNSSSITSSSSNTSSTESAILPIVPTPDDIIVGVAMTVSSVLCIIPNVVVLKLIYSDKELYRLNAYKFMILLGYFDISQLVVHAITGFFNMFQSVGAYWFAKALGVIATPSYVAYAILTIILAFNRFIQITFPGLDEILFSPKFMKVWYGVAISGFCLFALALVSPWASIIYLPEWWSWSYDYNLPNSQTVQDFEKVVEIGGIPIAGILYLLVFILLIKKRKQFKVSRNYITEVKVLIQAVIITIYCSILNCFWHDLFKVPPTKEAYMALNFMWIFNGAVNPVVYFILNAYALSLAYFNILYKF</sequence>
<keyword evidence="2" id="KW-0812">Transmembrane</keyword>
<keyword evidence="3" id="KW-1185">Reference proteome</keyword>
<name>A0A914DKI5_9BILA</name>
<dbReference type="SUPFAM" id="SSF81321">
    <property type="entry name" value="Family A G protein-coupled receptor-like"/>
    <property type="match status" value="1"/>
</dbReference>
<proteinExistence type="predicted"/>
<feature type="transmembrane region" description="Helical" evidence="2">
    <location>
        <begin position="121"/>
        <end position="144"/>
    </location>
</feature>
<organism evidence="3 4">
    <name type="scientific">Acrobeloides nanus</name>
    <dbReference type="NCBI Taxonomy" id="290746"/>
    <lineage>
        <taxon>Eukaryota</taxon>
        <taxon>Metazoa</taxon>
        <taxon>Ecdysozoa</taxon>
        <taxon>Nematoda</taxon>
        <taxon>Chromadorea</taxon>
        <taxon>Rhabditida</taxon>
        <taxon>Tylenchina</taxon>
        <taxon>Cephalobomorpha</taxon>
        <taxon>Cephaloboidea</taxon>
        <taxon>Cephalobidae</taxon>
        <taxon>Acrobeloides</taxon>
    </lineage>
</organism>
<feature type="transmembrane region" description="Helical" evidence="2">
    <location>
        <begin position="156"/>
        <end position="182"/>
    </location>
</feature>
<reference evidence="4" key="1">
    <citation type="submission" date="2022-11" db="UniProtKB">
        <authorList>
            <consortium name="WormBaseParasite"/>
        </authorList>
    </citation>
    <scope>IDENTIFICATION</scope>
</reference>
<dbReference type="AlphaFoldDB" id="A0A914DKI5"/>
<feature type="transmembrane region" description="Helical" evidence="2">
    <location>
        <begin position="239"/>
        <end position="263"/>
    </location>
</feature>
<protein>
    <submittedName>
        <fullName evidence="4">G-protein coupled receptors family 1 profile domain-containing protein</fullName>
    </submittedName>
</protein>
<feature type="transmembrane region" description="Helical" evidence="2">
    <location>
        <begin position="39"/>
        <end position="63"/>
    </location>
</feature>
<dbReference type="InterPro" id="IPR019425">
    <property type="entry name" value="7TM_GPCR_serpentine_rcpt_Srt"/>
</dbReference>
<dbReference type="Proteomes" id="UP000887540">
    <property type="component" value="Unplaced"/>
</dbReference>
<keyword evidence="2" id="KW-0472">Membrane</keyword>
<dbReference type="PANTHER" id="PTHR23021">
    <property type="entry name" value="SERPENTINE RECEPTOR, CLASS T"/>
    <property type="match status" value="1"/>
</dbReference>
<feature type="transmembrane region" description="Helical" evidence="2">
    <location>
        <begin position="75"/>
        <end position="101"/>
    </location>
</feature>
<keyword evidence="2" id="KW-1133">Transmembrane helix</keyword>
<feature type="region of interest" description="Disordered" evidence="1">
    <location>
        <begin position="1"/>
        <end position="24"/>
    </location>
</feature>
<dbReference type="WBParaSite" id="ACRNAN_scaffold2884.g19382.t1">
    <property type="protein sequence ID" value="ACRNAN_scaffold2884.g19382.t1"/>
    <property type="gene ID" value="ACRNAN_scaffold2884.g19382"/>
</dbReference>
<dbReference type="Pfam" id="PF10321">
    <property type="entry name" value="7TM_GPCR_Srt"/>
    <property type="match status" value="1"/>
</dbReference>
<evidence type="ECO:0000313" key="4">
    <source>
        <dbReference type="WBParaSite" id="ACRNAN_scaffold2884.g19382.t1"/>
    </source>
</evidence>
<feature type="transmembrane region" description="Helical" evidence="2">
    <location>
        <begin position="283"/>
        <end position="307"/>
    </location>
</feature>
<feature type="transmembrane region" description="Helical" evidence="2">
    <location>
        <begin position="209"/>
        <end position="227"/>
    </location>
</feature>